<evidence type="ECO:0000256" key="2">
    <source>
        <dbReference type="SAM" id="MobiDB-lite"/>
    </source>
</evidence>
<organism evidence="3 4">
    <name type="scientific">Hermetia illucens</name>
    <name type="common">Black soldier fly</name>
    <dbReference type="NCBI Taxonomy" id="343691"/>
    <lineage>
        <taxon>Eukaryota</taxon>
        <taxon>Metazoa</taxon>
        <taxon>Ecdysozoa</taxon>
        <taxon>Arthropoda</taxon>
        <taxon>Hexapoda</taxon>
        <taxon>Insecta</taxon>
        <taxon>Pterygota</taxon>
        <taxon>Neoptera</taxon>
        <taxon>Endopterygota</taxon>
        <taxon>Diptera</taxon>
        <taxon>Brachycera</taxon>
        <taxon>Stratiomyomorpha</taxon>
        <taxon>Stratiomyidae</taxon>
        <taxon>Hermetiinae</taxon>
        <taxon>Hermetia</taxon>
    </lineage>
</organism>
<gene>
    <name evidence="3" type="ORF">HERILL_LOCUS16297</name>
</gene>
<protein>
    <submittedName>
        <fullName evidence="3">Uncharacterized protein</fullName>
    </submittedName>
</protein>
<dbReference type="Proteomes" id="UP000594454">
    <property type="component" value="Chromosome 7"/>
</dbReference>
<evidence type="ECO:0000313" key="3">
    <source>
        <dbReference type="EMBL" id="CAD7094062.1"/>
    </source>
</evidence>
<name>A0A7R8V8I1_HERIL</name>
<evidence type="ECO:0000256" key="1">
    <source>
        <dbReference type="SAM" id="Coils"/>
    </source>
</evidence>
<keyword evidence="1" id="KW-0175">Coiled coil</keyword>
<keyword evidence="4" id="KW-1185">Reference proteome</keyword>
<sequence length="272" mass="31499">MSPIEKPEPLASIDYHQNHQNSNKTKQNQYQQEKFDHHHPLALHHDEETLIIDSLNTHSHHHVISSTICDDDNEKLCNTINSNEDQSDDNNNNNNNQNNYQNCENYNDTNINNGNNKNFLNDHHFYDTIDDLPKCECNRQLFGIQLEVTSLLLEAERRKLAVLQRELQVALEDSGSIKKAKEQLKQELILAISRIQLQYDLLENEYKQHAIGRLRSSNTRGLGKSNRSQPAIGLKQTPKSRVSPSIFFYVKLIFEDVIKNGLIVLRIKRLLL</sequence>
<feature type="region of interest" description="Disordered" evidence="2">
    <location>
        <begin position="217"/>
        <end position="236"/>
    </location>
</feature>
<dbReference type="InParanoid" id="A0A7R8V8I1"/>
<feature type="compositionally biased region" description="Polar residues" evidence="2">
    <location>
        <begin position="217"/>
        <end position="229"/>
    </location>
</feature>
<feature type="coiled-coil region" evidence="1">
    <location>
        <begin position="146"/>
        <end position="205"/>
    </location>
</feature>
<evidence type="ECO:0000313" key="4">
    <source>
        <dbReference type="Proteomes" id="UP000594454"/>
    </source>
</evidence>
<accession>A0A7R8V8I1</accession>
<dbReference type="OrthoDB" id="20825at2759"/>
<dbReference type="AlphaFoldDB" id="A0A7R8V8I1"/>
<feature type="compositionally biased region" description="Low complexity" evidence="2">
    <location>
        <begin position="81"/>
        <end position="109"/>
    </location>
</feature>
<proteinExistence type="predicted"/>
<reference evidence="3 4" key="1">
    <citation type="submission" date="2020-11" db="EMBL/GenBank/DDBJ databases">
        <authorList>
            <person name="Wallbank WR R."/>
            <person name="Pardo Diaz C."/>
            <person name="Kozak K."/>
            <person name="Martin S."/>
            <person name="Jiggins C."/>
            <person name="Moest M."/>
            <person name="Warren A I."/>
            <person name="Generalovic N T."/>
            <person name="Byers J.R.P. K."/>
            <person name="Montejo-Kovacevich G."/>
            <person name="Yen C E."/>
        </authorList>
    </citation>
    <scope>NUCLEOTIDE SEQUENCE [LARGE SCALE GENOMIC DNA]</scope>
</reference>
<dbReference type="EMBL" id="LR899015">
    <property type="protein sequence ID" value="CAD7094062.1"/>
    <property type="molecule type" value="Genomic_DNA"/>
</dbReference>
<feature type="region of interest" description="Disordered" evidence="2">
    <location>
        <begin position="80"/>
        <end position="109"/>
    </location>
</feature>